<comment type="pathway">
    <text evidence="2 9">Amino-acid biosynthesis; L-histidine biosynthesis; L-histidine from 5-phospho-alpha-D-ribose 1-diphosphate: step 1/9.</text>
</comment>
<comment type="miscellaneous">
    <text evidence="9">This function is generally fulfilled by the C-terminal part of HisG, which is missing in some bacteria such as this one.</text>
</comment>
<keyword evidence="11" id="KW-0808">Transferase</keyword>
<organism evidence="11 12">
    <name type="scientific">Sporosarcina gallistercoris</name>
    <dbReference type="NCBI Taxonomy" id="2762245"/>
    <lineage>
        <taxon>Bacteria</taxon>
        <taxon>Bacillati</taxon>
        <taxon>Bacillota</taxon>
        <taxon>Bacilli</taxon>
        <taxon>Bacillales</taxon>
        <taxon>Caryophanaceae</taxon>
        <taxon>Sporosarcina</taxon>
    </lineage>
</organism>
<dbReference type="GO" id="GO:0016757">
    <property type="term" value="F:glycosyltransferase activity"/>
    <property type="evidence" value="ECO:0007669"/>
    <property type="project" value="UniProtKB-KW"/>
</dbReference>
<dbReference type="InterPro" id="IPR041715">
    <property type="entry name" value="HisRS-like_core"/>
</dbReference>
<dbReference type="Proteomes" id="UP000659496">
    <property type="component" value="Unassembled WGS sequence"/>
</dbReference>
<evidence type="ECO:0000256" key="5">
    <source>
        <dbReference type="ARBA" id="ARBA00022490"/>
    </source>
</evidence>
<feature type="domain" description="Class II Histidinyl-tRNA synthetase (HisRS)-like catalytic core" evidence="10">
    <location>
        <begin position="8"/>
        <end position="308"/>
    </location>
</feature>
<comment type="subunit">
    <text evidence="9">Heteromultimer composed of HisG and HisZ subunits.</text>
</comment>
<keyword evidence="12" id="KW-1185">Reference proteome</keyword>
<dbReference type="PANTHER" id="PTHR43707">
    <property type="entry name" value="HISTIDYL-TRNA SYNTHETASE"/>
    <property type="match status" value="1"/>
</dbReference>
<evidence type="ECO:0000256" key="7">
    <source>
        <dbReference type="ARBA" id="ARBA00023102"/>
    </source>
</evidence>
<dbReference type="CDD" id="cd00773">
    <property type="entry name" value="HisRS-like_core"/>
    <property type="match status" value="1"/>
</dbReference>
<keyword evidence="6 9" id="KW-0028">Amino-acid biosynthesis</keyword>
<keyword evidence="7 9" id="KW-0368">Histidine biosynthesis</keyword>
<name>A0ABR8PI35_9BACL</name>
<gene>
    <name evidence="9 11" type="primary">hisZ</name>
    <name evidence="11" type="ORF">H9659_05810</name>
</gene>
<comment type="caution">
    <text evidence="11">The sequence shown here is derived from an EMBL/GenBank/DDBJ whole genome shotgun (WGS) entry which is preliminary data.</text>
</comment>
<dbReference type="InterPro" id="IPR045864">
    <property type="entry name" value="aa-tRNA-synth_II/BPL/LPL"/>
</dbReference>
<evidence type="ECO:0000256" key="8">
    <source>
        <dbReference type="ARBA" id="ARBA00025246"/>
    </source>
</evidence>
<evidence type="ECO:0000256" key="1">
    <source>
        <dbReference type="ARBA" id="ARBA00004496"/>
    </source>
</evidence>
<dbReference type="NCBIfam" id="TIGR00443">
    <property type="entry name" value="hisZ_biosyn_reg"/>
    <property type="match status" value="1"/>
</dbReference>
<dbReference type="Gene3D" id="3.30.930.10">
    <property type="entry name" value="Bira Bifunctional Protein, Domain 2"/>
    <property type="match status" value="1"/>
</dbReference>
<proteinExistence type="inferred from homology"/>
<dbReference type="PIRSF" id="PIRSF001549">
    <property type="entry name" value="His-tRNA_synth"/>
    <property type="match status" value="1"/>
</dbReference>
<evidence type="ECO:0000259" key="10">
    <source>
        <dbReference type="Pfam" id="PF13393"/>
    </source>
</evidence>
<evidence type="ECO:0000256" key="4">
    <source>
        <dbReference type="ARBA" id="ARBA00020397"/>
    </source>
</evidence>
<evidence type="ECO:0000256" key="2">
    <source>
        <dbReference type="ARBA" id="ARBA00004667"/>
    </source>
</evidence>
<dbReference type="RefSeq" id="WP_191688991.1">
    <property type="nucleotide sequence ID" value="NZ_JACSQY010000003.1"/>
</dbReference>
<accession>A0ABR8PI35</accession>
<evidence type="ECO:0000256" key="6">
    <source>
        <dbReference type="ARBA" id="ARBA00022605"/>
    </source>
</evidence>
<dbReference type="SUPFAM" id="SSF55681">
    <property type="entry name" value="Class II aaRS and biotin synthetases"/>
    <property type="match status" value="1"/>
</dbReference>
<evidence type="ECO:0000256" key="9">
    <source>
        <dbReference type="HAMAP-Rule" id="MF_00125"/>
    </source>
</evidence>
<keyword evidence="11" id="KW-0328">Glycosyltransferase</keyword>
<dbReference type="Pfam" id="PF13393">
    <property type="entry name" value="tRNA-synt_His"/>
    <property type="match status" value="1"/>
</dbReference>
<reference evidence="11 12" key="1">
    <citation type="submission" date="2020-08" db="EMBL/GenBank/DDBJ databases">
        <title>A Genomic Blueprint of the Chicken Gut Microbiome.</title>
        <authorList>
            <person name="Gilroy R."/>
            <person name="Ravi A."/>
            <person name="Getino M."/>
            <person name="Pursley I."/>
            <person name="Horton D.L."/>
            <person name="Alikhan N.-F."/>
            <person name="Baker D."/>
            <person name="Gharbi K."/>
            <person name="Hall N."/>
            <person name="Watson M."/>
            <person name="Adriaenssens E.M."/>
            <person name="Foster-Nyarko E."/>
            <person name="Jarju S."/>
            <person name="Secka A."/>
            <person name="Antonio M."/>
            <person name="Oren A."/>
            <person name="Chaudhuri R."/>
            <person name="La Ragione R.M."/>
            <person name="Hildebrand F."/>
            <person name="Pallen M.J."/>
        </authorList>
    </citation>
    <scope>NUCLEOTIDE SEQUENCE [LARGE SCALE GENOMIC DNA]</scope>
    <source>
        <strain evidence="11 12">Sa3CUA8</strain>
    </source>
</reference>
<keyword evidence="5 9" id="KW-0963">Cytoplasm</keyword>
<dbReference type="InterPro" id="IPR004517">
    <property type="entry name" value="HisZ"/>
</dbReference>
<evidence type="ECO:0000313" key="11">
    <source>
        <dbReference type="EMBL" id="MBD7907837.1"/>
    </source>
</evidence>
<dbReference type="PANTHER" id="PTHR43707:SF6">
    <property type="entry name" value="ATP PHOSPHORIBOSYLTRANSFERASE REGULATORY SUBUNIT"/>
    <property type="match status" value="1"/>
</dbReference>
<comment type="function">
    <text evidence="8 9">Required for the first step of histidine biosynthesis. May allow the feedback regulation of ATP phosphoribosyltransferase activity by histidine.</text>
</comment>
<comment type="subcellular location">
    <subcellularLocation>
        <location evidence="1 9">Cytoplasm</location>
    </subcellularLocation>
</comment>
<comment type="similarity">
    <text evidence="3 9">Belongs to the class-II aminoacyl-tRNA synthetase family. HisZ subfamily.</text>
</comment>
<protein>
    <recommendedName>
        <fullName evidence="4 9">ATP phosphoribosyltransferase regulatory subunit</fullName>
    </recommendedName>
</protein>
<evidence type="ECO:0000313" key="12">
    <source>
        <dbReference type="Proteomes" id="UP000659496"/>
    </source>
</evidence>
<dbReference type="InterPro" id="IPR004516">
    <property type="entry name" value="HisRS/HisZ"/>
</dbReference>
<sequence length="320" mass="36337">MSNPFQSAEEEFEIREVFRNSFLPKGYREVNLPVLESYETYESLKTIQSRKSLLKLIDQTGDILVLRPDVTIPLMRELATSVENLSEEVRCWYVQSVFRQSEDRAIPTEQRQAGVELFGKQSAENDAEVIILACLALTELGLHEFKIELGHAGILHELNRILHLTEEERLQVKSLIQMKNSSELANFLKQNDVEEATRELLLETVFSYGEAASVFDRFREIPLNKQMSPIIQHIEKVFELVVASGYGNHVTVDLGMVNEMDYYSGIQFQGFSTSIGRPLLMGGRYDEVSQKFGAQLPAVGFACDVEAIFMAKSNKSRQAE</sequence>
<dbReference type="HAMAP" id="MF_00125">
    <property type="entry name" value="HisZ"/>
    <property type="match status" value="1"/>
</dbReference>
<dbReference type="EMBL" id="JACSQY010000003">
    <property type="protein sequence ID" value="MBD7907837.1"/>
    <property type="molecule type" value="Genomic_DNA"/>
</dbReference>
<evidence type="ECO:0000256" key="3">
    <source>
        <dbReference type="ARBA" id="ARBA00005539"/>
    </source>
</evidence>